<evidence type="ECO:0000313" key="3">
    <source>
        <dbReference type="Proteomes" id="UP000019849"/>
    </source>
</evidence>
<reference evidence="1 3" key="1">
    <citation type="submission" date="2014-02" db="EMBL/GenBank/DDBJ databases">
        <title>Aquamicrobium defluvii Genome sequencing.</title>
        <authorList>
            <person name="Wang X."/>
        </authorList>
    </citation>
    <scope>NUCLEOTIDE SEQUENCE [LARGE SCALE GENOMIC DNA]</scope>
    <source>
        <strain evidence="1 3">W13Z1</strain>
    </source>
</reference>
<name>A0A011TX66_9HYPH</name>
<comment type="caution">
    <text evidence="1">The sequence shown here is derived from an EMBL/GenBank/DDBJ whole genome shotgun (WGS) entry which is preliminary data.</text>
</comment>
<dbReference type="AlphaFoldDB" id="A0A011TX66"/>
<dbReference type="EMBL" id="JENY01000011">
    <property type="protein sequence ID" value="EXL08777.1"/>
    <property type="molecule type" value="Genomic_DNA"/>
</dbReference>
<protein>
    <submittedName>
        <fullName evidence="1">OsmC family protein</fullName>
    </submittedName>
    <submittedName>
        <fullName evidence="2">Putative OsmC-like protein</fullName>
    </submittedName>
</protein>
<evidence type="ECO:0000313" key="1">
    <source>
        <dbReference type="EMBL" id="EXL08777.1"/>
    </source>
</evidence>
<gene>
    <name evidence="1" type="ORF">BG36_02925</name>
    <name evidence="2" type="ORF">DES43_10997</name>
</gene>
<dbReference type="SUPFAM" id="SSF82784">
    <property type="entry name" value="OsmC-like"/>
    <property type="match status" value="1"/>
</dbReference>
<dbReference type="RefSeq" id="WP_035026044.1">
    <property type="nucleotide sequence ID" value="NZ_KK073885.1"/>
</dbReference>
<organism evidence="1 3">
    <name type="scientific">Aquamicrobium defluvii</name>
    <dbReference type="NCBI Taxonomy" id="69279"/>
    <lineage>
        <taxon>Bacteria</taxon>
        <taxon>Pseudomonadati</taxon>
        <taxon>Pseudomonadota</taxon>
        <taxon>Alphaproteobacteria</taxon>
        <taxon>Hyphomicrobiales</taxon>
        <taxon>Phyllobacteriaceae</taxon>
        <taxon>Aquamicrobium</taxon>
    </lineage>
</organism>
<dbReference type="PANTHER" id="PTHR35368">
    <property type="entry name" value="HYDROPEROXIDE REDUCTASE"/>
    <property type="match status" value="1"/>
</dbReference>
<keyword evidence="4" id="KW-1185">Reference proteome</keyword>
<dbReference type="NCBIfam" id="NF041052">
    <property type="entry name" value="OsmC_like_Se"/>
    <property type="match status" value="1"/>
</dbReference>
<dbReference type="HOGENOM" id="CLU_100275_2_0_5"/>
<dbReference type="InterPro" id="IPR015946">
    <property type="entry name" value="KH_dom-like_a/b"/>
</dbReference>
<dbReference type="InterPro" id="IPR036102">
    <property type="entry name" value="OsmC/Ohrsf"/>
</dbReference>
<dbReference type="PANTHER" id="PTHR35368:SF1">
    <property type="entry name" value="HYDROPEROXIDE REDUCTASE"/>
    <property type="match status" value="1"/>
</dbReference>
<evidence type="ECO:0000313" key="2">
    <source>
        <dbReference type="EMBL" id="TDR35461.1"/>
    </source>
</evidence>
<dbReference type="STRING" id="69279.BG36_02925"/>
<dbReference type="eggNOG" id="COG1765">
    <property type="taxonomic scope" value="Bacteria"/>
</dbReference>
<dbReference type="PATRIC" id="fig|69279.3.peg.1984"/>
<proteinExistence type="predicted"/>
<sequence length="175" mass="18946">MSFRFKTAFDSTNAALSAEPGNARAKFAARSRLGEGVNSNVAIRQFNVAVDEPEVLGGTDTAPNPVEYILAALGSCQEITYRLYADALGIPVNGVSVRIEGDIDLRGLFNVDKSVRPGFQGIVAEVTIDSTAPEQDLLRLKSIVDRHCPVLDILRNPTPVELDLRHNKVSELEAV</sequence>
<dbReference type="Gene3D" id="3.30.300.20">
    <property type="match status" value="1"/>
</dbReference>
<dbReference type="OrthoDB" id="9811389at2"/>
<dbReference type="InterPro" id="IPR052924">
    <property type="entry name" value="OsmC/Ohr_hydroprdx_reductase"/>
</dbReference>
<dbReference type="Proteomes" id="UP000019849">
    <property type="component" value="Unassembled WGS sequence"/>
</dbReference>
<evidence type="ECO:0000313" key="4">
    <source>
        <dbReference type="Proteomes" id="UP000294958"/>
    </source>
</evidence>
<reference evidence="2 4" key="2">
    <citation type="submission" date="2019-03" db="EMBL/GenBank/DDBJ databases">
        <title>Genomic Encyclopedia of Type Strains, Phase IV (KMG-IV): sequencing the most valuable type-strain genomes for metagenomic binning, comparative biology and taxonomic classification.</title>
        <authorList>
            <person name="Goeker M."/>
        </authorList>
    </citation>
    <scope>NUCLEOTIDE SEQUENCE [LARGE SCALE GENOMIC DNA]</scope>
    <source>
        <strain evidence="2 4">DSM 11603</strain>
    </source>
</reference>
<dbReference type="InterPro" id="IPR003718">
    <property type="entry name" value="OsmC/Ohr_fam"/>
</dbReference>
<dbReference type="EMBL" id="SNZF01000009">
    <property type="protein sequence ID" value="TDR35461.1"/>
    <property type="molecule type" value="Genomic_DNA"/>
</dbReference>
<accession>A0A011TX66</accession>
<dbReference type="Pfam" id="PF02566">
    <property type="entry name" value="OsmC"/>
    <property type="match status" value="1"/>
</dbReference>
<dbReference type="Proteomes" id="UP000294958">
    <property type="component" value="Unassembled WGS sequence"/>
</dbReference>